<evidence type="ECO:0000313" key="3">
    <source>
        <dbReference type="Proteomes" id="UP000585272"/>
    </source>
</evidence>
<keyword evidence="2" id="KW-0456">Lyase</keyword>
<dbReference type="PANTHER" id="PTHR43000">
    <property type="entry name" value="DTDP-D-GLUCOSE 4,6-DEHYDRATASE-RELATED"/>
    <property type="match status" value="1"/>
</dbReference>
<dbReference type="Proteomes" id="UP000585272">
    <property type="component" value="Unassembled WGS sequence"/>
</dbReference>
<sequence>MPRSVFVTGGYGLLGSWLVRALVERGDRVVVLQRDRTPRSALLLGALERRIDVVHGDLADPGLVARALGEYEVDTVFHLAAQTIVGTANRSPLATFETNVRGTWLLLEACRLHGAQRVVVAASDKAYGASATLPYREDHPLEPRFPYDVSKAATDLIARSYWHTYRLPVAVTRFANLYGGGDLNRSRLIPEAVAAALAGRAPVIRSDGTPERDFLYVGDAVDAYLRLADALDADAGAAAGEERARGEAFNAGGGEPRAVLDVVARICRIAGTDVAPDVRGSGTPDGEIDRQWVDPSKLRELTGWRPAVDLDEGLERTVAWYRDHPETWS</sequence>
<organism evidence="2 3">
    <name type="scientific">Conexibacter arvalis</name>
    <dbReference type="NCBI Taxonomy" id="912552"/>
    <lineage>
        <taxon>Bacteria</taxon>
        <taxon>Bacillati</taxon>
        <taxon>Actinomycetota</taxon>
        <taxon>Thermoleophilia</taxon>
        <taxon>Solirubrobacterales</taxon>
        <taxon>Conexibacteraceae</taxon>
        <taxon>Conexibacter</taxon>
    </lineage>
</organism>
<evidence type="ECO:0000259" key="1">
    <source>
        <dbReference type="Pfam" id="PF16363"/>
    </source>
</evidence>
<feature type="domain" description="NAD(P)-binding" evidence="1">
    <location>
        <begin position="6"/>
        <end position="317"/>
    </location>
</feature>
<reference evidence="2 3" key="1">
    <citation type="submission" date="2020-08" db="EMBL/GenBank/DDBJ databases">
        <title>Genomic Encyclopedia of Archaeal and Bacterial Type Strains, Phase II (KMG-II): from individual species to whole genera.</title>
        <authorList>
            <person name="Goeker M."/>
        </authorList>
    </citation>
    <scope>NUCLEOTIDE SEQUENCE [LARGE SCALE GENOMIC DNA]</scope>
    <source>
        <strain evidence="2 3">DSM 23288</strain>
    </source>
</reference>
<evidence type="ECO:0000313" key="2">
    <source>
        <dbReference type="EMBL" id="MBB4663360.1"/>
    </source>
</evidence>
<name>A0A840IHC7_9ACTN</name>
<dbReference type="InterPro" id="IPR016040">
    <property type="entry name" value="NAD(P)-bd_dom"/>
</dbReference>
<dbReference type="EC" id="4.2.1.45" evidence="2"/>
<accession>A0A840IHC7</accession>
<dbReference type="AlphaFoldDB" id="A0A840IHC7"/>
<dbReference type="Gene3D" id="3.40.50.720">
    <property type="entry name" value="NAD(P)-binding Rossmann-like Domain"/>
    <property type="match status" value="1"/>
</dbReference>
<keyword evidence="3" id="KW-1185">Reference proteome</keyword>
<dbReference type="RefSeq" id="WP_183343096.1">
    <property type="nucleotide sequence ID" value="NZ_JACHNU010000004.1"/>
</dbReference>
<protein>
    <submittedName>
        <fullName evidence="2">CDP-glucose 4,6-dehydratase</fullName>
        <ecNumber evidence="2">4.2.1.45</ecNumber>
    </submittedName>
</protein>
<dbReference type="Pfam" id="PF16363">
    <property type="entry name" value="GDP_Man_Dehyd"/>
    <property type="match status" value="1"/>
</dbReference>
<dbReference type="GO" id="GO:0047733">
    <property type="term" value="F:CDP-glucose 4,6-dehydratase activity"/>
    <property type="evidence" value="ECO:0007669"/>
    <property type="project" value="UniProtKB-EC"/>
</dbReference>
<comment type="caution">
    <text evidence="2">The sequence shown here is derived from an EMBL/GenBank/DDBJ whole genome shotgun (WGS) entry which is preliminary data.</text>
</comment>
<dbReference type="InterPro" id="IPR036291">
    <property type="entry name" value="NAD(P)-bd_dom_sf"/>
</dbReference>
<proteinExistence type="predicted"/>
<dbReference type="SUPFAM" id="SSF51735">
    <property type="entry name" value="NAD(P)-binding Rossmann-fold domains"/>
    <property type="match status" value="1"/>
</dbReference>
<dbReference type="EMBL" id="JACHNU010000004">
    <property type="protein sequence ID" value="MBB4663360.1"/>
    <property type="molecule type" value="Genomic_DNA"/>
</dbReference>
<gene>
    <name evidence="2" type="ORF">BDZ31_002955</name>
</gene>